<dbReference type="PANTHER" id="PTHR10142:SF0">
    <property type="entry name" value="DNA REPAIR PROTEIN COMPLEMENTING XP-A CELLS"/>
    <property type="match status" value="1"/>
</dbReference>
<keyword evidence="8" id="KW-0234">DNA repair</keyword>
<dbReference type="GO" id="GO:0000715">
    <property type="term" value="P:nucleotide-excision repair, DNA damage recognition"/>
    <property type="evidence" value="ECO:0007669"/>
    <property type="project" value="TreeGrafter"/>
</dbReference>
<dbReference type="EMBL" id="JALNTZ010000001">
    <property type="protein sequence ID" value="KAJ3665048.1"/>
    <property type="molecule type" value="Genomic_DNA"/>
</dbReference>
<reference evidence="11" key="1">
    <citation type="journal article" date="2023" name="G3 (Bethesda)">
        <title>Whole genome assemblies of Zophobas morio and Tenebrio molitor.</title>
        <authorList>
            <person name="Kaur S."/>
            <person name="Stinson S.A."/>
            <person name="diCenzo G.C."/>
        </authorList>
    </citation>
    <scope>NUCLEOTIDE SEQUENCE</scope>
    <source>
        <strain evidence="11">QUZm001</strain>
    </source>
</reference>
<keyword evidence="5" id="KW-0863">Zinc-finger</keyword>
<dbReference type="GO" id="GO:0003684">
    <property type="term" value="F:damaged DNA binding"/>
    <property type="evidence" value="ECO:0007669"/>
    <property type="project" value="InterPro"/>
</dbReference>
<keyword evidence="12" id="KW-1185">Reference proteome</keyword>
<dbReference type="SUPFAM" id="SSF57716">
    <property type="entry name" value="Glucocorticoid receptor-like (DNA-binding domain)"/>
    <property type="match status" value="1"/>
</dbReference>
<dbReference type="Pfam" id="PF05181">
    <property type="entry name" value="XPA_C"/>
    <property type="match status" value="1"/>
</dbReference>
<organism evidence="11 12">
    <name type="scientific">Zophobas morio</name>
    <dbReference type="NCBI Taxonomy" id="2755281"/>
    <lineage>
        <taxon>Eukaryota</taxon>
        <taxon>Metazoa</taxon>
        <taxon>Ecdysozoa</taxon>
        <taxon>Arthropoda</taxon>
        <taxon>Hexapoda</taxon>
        <taxon>Insecta</taxon>
        <taxon>Pterygota</taxon>
        <taxon>Neoptera</taxon>
        <taxon>Endopterygota</taxon>
        <taxon>Coleoptera</taxon>
        <taxon>Polyphaga</taxon>
        <taxon>Cucujiformia</taxon>
        <taxon>Tenebrionidae</taxon>
        <taxon>Zophobas</taxon>
    </lineage>
</organism>
<comment type="similarity">
    <text evidence="2">Belongs to the XPA family.</text>
</comment>
<evidence type="ECO:0000256" key="9">
    <source>
        <dbReference type="ARBA" id="ARBA00023242"/>
    </source>
</evidence>
<proteinExistence type="inferred from homology"/>
<evidence type="ECO:0000259" key="10">
    <source>
        <dbReference type="Pfam" id="PF05181"/>
    </source>
</evidence>
<protein>
    <recommendedName>
        <fullName evidence="10">XPA C-terminal domain-containing protein</fullName>
    </recommendedName>
</protein>
<evidence type="ECO:0000256" key="6">
    <source>
        <dbReference type="ARBA" id="ARBA00022833"/>
    </source>
</evidence>
<evidence type="ECO:0000256" key="2">
    <source>
        <dbReference type="ARBA" id="ARBA00005548"/>
    </source>
</evidence>
<keyword evidence="3" id="KW-0479">Metal-binding</keyword>
<dbReference type="SUPFAM" id="SSF46955">
    <property type="entry name" value="Putative DNA-binding domain"/>
    <property type="match status" value="1"/>
</dbReference>
<dbReference type="InterPro" id="IPR022652">
    <property type="entry name" value="Znf_XPA_CS"/>
</dbReference>
<name>A0AA38MRU0_9CUCU</name>
<evidence type="ECO:0000256" key="7">
    <source>
        <dbReference type="ARBA" id="ARBA00023125"/>
    </source>
</evidence>
<dbReference type="Gene3D" id="3.90.530.10">
    <property type="entry name" value="XPA C-terminal domain"/>
    <property type="match status" value="1"/>
</dbReference>
<dbReference type="GO" id="GO:0008270">
    <property type="term" value="F:zinc ion binding"/>
    <property type="evidence" value="ECO:0007669"/>
    <property type="project" value="UniProtKB-KW"/>
</dbReference>
<gene>
    <name evidence="11" type="ORF">Zmor_000563</name>
</gene>
<evidence type="ECO:0000256" key="3">
    <source>
        <dbReference type="ARBA" id="ARBA00022723"/>
    </source>
</evidence>
<dbReference type="AlphaFoldDB" id="A0AA38MRU0"/>
<sequence>MAKATSQHYKDSGGWFLLKVNTQTQSSTAVSTPKAPILKEDRPNCTKCAKPIASSWLFDNFDYPCCDSCKHAEENKLITKTEALNKYILKRHDLDKREPPLKYIKRKNLHNSHWGNVKLYMELQVVKRALEVWGSFENMEKERQQRTNKKMLRRTKQFYRQVKGLRMNTRSSLCDGSSSAHVHEFGSEEYNEEEDNYTRRCLICSYVETFEKM</sequence>
<evidence type="ECO:0000256" key="8">
    <source>
        <dbReference type="ARBA" id="ARBA00023204"/>
    </source>
</evidence>
<evidence type="ECO:0000313" key="11">
    <source>
        <dbReference type="EMBL" id="KAJ3665048.1"/>
    </source>
</evidence>
<dbReference type="InterPro" id="IPR022656">
    <property type="entry name" value="XPA_C"/>
</dbReference>
<dbReference type="InterPro" id="IPR009061">
    <property type="entry name" value="DNA-bd_dom_put_sf"/>
</dbReference>
<evidence type="ECO:0000313" key="12">
    <source>
        <dbReference type="Proteomes" id="UP001168821"/>
    </source>
</evidence>
<evidence type="ECO:0000256" key="1">
    <source>
        <dbReference type="ARBA" id="ARBA00004123"/>
    </source>
</evidence>
<evidence type="ECO:0000256" key="5">
    <source>
        <dbReference type="ARBA" id="ARBA00022771"/>
    </source>
</evidence>
<keyword evidence="9" id="KW-0539">Nucleus</keyword>
<dbReference type="NCBIfam" id="TIGR00598">
    <property type="entry name" value="rad14"/>
    <property type="match status" value="1"/>
</dbReference>
<keyword evidence="4" id="KW-0227">DNA damage</keyword>
<dbReference type="GO" id="GO:1901255">
    <property type="term" value="P:nucleotide-excision repair involved in interstrand cross-link repair"/>
    <property type="evidence" value="ECO:0007669"/>
    <property type="project" value="TreeGrafter"/>
</dbReference>
<accession>A0AA38MRU0</accession>
<dbReference type="Pfam" id="PF01286">
    <property type="entry name" value="XPA_N"/>
    <property type="match status" value="1"/>
</dbReference>
<dbReference type="PANTHER" id="PTHR10142">
    <property type="entry name" value="DNA REPAIR PROTEIN COMPLEMENTING XP-A CELLS"/>
    <property type="match status" value="1"/>
</dbReference>
<evidence type="ECO:0000256" key="4">
    <source>
        <dbReference type="ARBA" id="ARBA00022763"/>
    </source>
</evidence>
<dbReference type="Proteomes" id="UP001168821">
    <property type="component" value="Unassembled WGS sequence"/>
</dbReference>
<feature type="domain" description="XPA C-terminal" evidence="10">
    <location>
        <begin position="76"/>
        <end position="125"/>
    </location>
</feature>
<dbReference type="GO" id="GO:0000110">
    <property type="term" value="C:nucleotide-excision repair factor 1 complex"/>
    <property type="evidence" value="ECO:0007669"/>
    <property type="project" value="TreeGrafter"/>
</dbReference>
<comment type="subcellular location">
    <subcellularLocation>
        <location evidence="1">Nucleus</location>
    </subcellularLocation>
</comment>
<dbReference type="InterPro" id="IPR000465">
    <property type="entry name" value="XPA/RAD14"/>
</dbReference>
<dbReference type="GO" id="GO:0006284">
    <property type="term" value="P:base-excision repair"/>
    <property type="evidence" value="ECO:0007669"/>
    <property type="project" value="TreeGrafter"/>
</dbReference>
<keyword evidence="7" id="KW-0238">DNA-binding</keyword>
<dbReference type="InterPro" id="IPR037129">
    <property type="entry name" value="XPA_sf"/>
</dbReference>
<keyword evidence="6" id="KW-0862">Zinc</keyword>
<dbReference type="GO" id="GO:0070914">
    <property type="term" value="P:UV-damage excision repair"/>
    <property type="evidence" value="ECO:0007669"/>
    <property type="project" value="TreeGrafter"/>
</dbReference>
<comment type="caution">
    <text evidence="11">The sequence shown here is derived from an EMBL/GenBank/DDBJ whole genome shotgun (WGS) entry which is preliminary data.</text>
</comment>